<dbReference type="SUPFAM" id="SSF46689">
    <property type="entry name" value="Homeodomain-like"/>
    <property type="match status" value="1"/>
</dbReference>
<evidence type="ECO:0000256" key="5">
    <source>
        <dbReference type="ARBA" id="ARBA00023015"/>
    </source>
</evidence>
<evidence type="ECO:0000313" key="12">
    <source>
        <dbReference type="Ensembl" id="ENSHHUP00000021556.1"/>
    </source>
</evidence>
<evidence type="ECO:0000259" key="10">
    <source>
        <dbReference type="PROSITE" id="PS51156"/>
    </source>
</evidence>
<dbReference type="PROSITE" id="PS51293">
    <property type="entry name" value="SANT"/>
    <property type="match status" value="1"/>
</dbReference>
<reference evidence="12" key="2">
    <citation type="submission" date="2025-08" db="UniProtKB">
        <authorList>
            <consortium name="Ensembl"/>
        </authorList>
    </citation>
    <scope>IDENTIFICATION</scope>
</reference>
<dbReference type="InterPro" id="IPR051066">
    <property type="entry name" value="Trans_reg/Corepressor"/>
</dbReference>
<dbReference type="PROSITE" id="PS51156">
    <property type="entry name" value="ELM2"/>
    <property type="match status" value="1"/>
</dbReference>
<dbReference type="PANTHER" id="PTHR16089:SF43">
    <property type="match status" value="1"/>
</dbReference>
<keyword evidence="3" id="KW-0863">Zinc-finger</keyword>
<evidence type="ECO:0000256" key="7">
    <source>
        <dbReference type="ARBA" id="ARBA00023163"/>
    </source>
</evidence>
<dbReference type="Pfam" id="PF00249">
    <property type="entry name" value="Myb_DNA-binding"/>
    <property type="match status" value="1"/>
</dbReference>
<evidence type="ECO:0000256" key="9">
    <source>
        <dbReference type="SAM" id="MobiDB-lite"/>
    </source>
</evidence>
<keyword evidence="2" id="KW-0479">Metal-binding</keyword>
<dbReference type="SMART" id="SM00717">
    <property type="entry name" value="SANT"/>
    <property type="match status" value="1"/>
</dbReference>
<dbReference type="Ensembl" id="ENSHHUT00000022365.1">
    <property type="protein sequence ID" value="ENSHHUP00000021556.1"/>
    <property type="gene ID" value="ENSHHUG00000013506.1"/>
</dbReference>
<dbReference type="Proteomes" id="UP000314982">
    <property type="component" value="Unassembled WGS sequence"/>
</dbReference>
<feature type="domain" description="ELM2" evidence="10">
    <location>
        <begin position="176"/>
        <end position="273"/>
    </location>
</feature>
<sequence length="379" mass="41919">MWKLPSCHWLQQSGEVGVVEGNPSSAGHVYCQEAVFTQRYVHQDYENNTGHYSLQTPVDPNVVSASPLHPSLHPSSHPSLHPSSLPSQPPSGLPQHGAAPLVVYRGTPFPSLLQSRRGGGQRGVERFGRGLHYTPLPMLNPQRRGTGLLSSLIPPSAGERGMGRMTEEEKGYFLLPCINVGRGFQAELPCCLEREEGSVTWPEESSSNEELLWKPWEELQKSSVIQEEVEAVLSLCSSSCLPGGGSNTELALHCLYLCHGDTLATLERLFFSNPSTAVGYHYAGSDMWQQTERSLFSKALMTHGKDFSLIQQMVQTKCVSQCVEFYYLSRKLPDKQRKQREQDRGTEEQTSVVPLPNPTERVVPAPSLATSFPCKQCGK</sequence>
<dbReference type="GO" id="GO:0003714">
    <property type="term" value="F:transcription corepressor activity"/>
    <property type="evidence" value="ECO:0007669"/>
    <property type="project" value="TreeGrafter"/>
</dbReference>
<feature type="domain" description="SANT" evidence="11">
    <location>
        <begin position="283"/>
        <end position="334"/>
    </location>
</feature>
<feature type="compositionally biased region" description="Basic and acidic residues" evidence="9">
    <location>
        <begin position="336"/>
        <end position="347"/>
    </location>
</feature>
<evidence type="ECO:0000256" key="8">
    <source>
        <dbReference type="ARBA" id="ARBA00023242"/>
    </source>
</evidence>
<evidence type="ECO:0000259" key="11">
    <source>
        <dbReference type="PROSITE" id="PS51293"/>
    </source>
</evidence>
<keyword evidence="5" id="KW-0805">Transcription regulation</keyword>
<protein>
    <recommendedName>
        <fullName evidence="14">ELM2 domain-containing protein</fullName>
    </recommendedName>
</protein>
<dbReference type="GO" id="GO:0000118">
    <property type="term" value="C:histone deacetylase complex"/>
    <property type="evidence" value="ECO:0007669"/>
    <property type="project" value="TreeGrafter"/>
</dbReference>
<evidence type="ECO:0000256" key="1">
    <source>
        <dbReference type="ARBA" id="ARBA00004123"/>
    </source>
</evidence>
<keyword evidence="13" id="KW-1185">Reference proteome</keyword>
<keyword evidence="4" id="KW-0862">Zinc</keyword>
<evidence type="ECO:0000256" key="6">
    <source>
        <dbReference type="ARBA" id="ARBA00023125"/>
    </source>
</evidence>
<name>A0A4W5L7J4_9TELE</name>
<dbReference type="GeneTree" id="ENSGT00940000160303"/>
<dbReference type="InterPro" id="IPR017884">
    <property type="entry name" value="SANT_dom"/>
</dbReference>
<reference evidence="12" key="3">
    <citation type="submission" date="2025-09" db="UniProtKB">
        <authorList>
            <consortium name="Ensembl"/>
        </authorList>
    </citation>
    <scope>IDENTIFICATION</scope>
</reference>
<evidence type="ECO:0000313" key="13">
    <source>
        <dbReference type="Proteomes" id="UP000314982"/>
    </source>
</evidence>
<evidence type="ECO:0000256" key="4">
    <source>
        <dbReference type="ARBA" id="ARBA00022833"/>
    </source>
</evidence>
<dbReference type="InterPro" id="IPR009057">
    <property type="entry name" value="Homeodomain-like_sf"/>
</dbReference>
<dbReference type="STRING" id="62062.ENSHHUP00000021556"/>
<evidence type="ECO:0000256" key="3">
    <source>
        <dbReference type="ARBA" id="ARBA00022771"/>
    </source>
</evidence>
<dbReference type="GO" id="GO:0003677">
    <property type="term" value="F:DNA binding"/>
    <property type="evidence" value="ECO:0007669"/>
    <property type="project" value="UniProtKB-KW"/>
</dbReference>
<dbReference type="SMART" id="SM01189">
    <property type="entry name" value="ELM2"/>
    <property type="match status" value="1"/>
</dbReference>
<organism evidence="12 13">
    <name type="scientific">Hucho hucho</name>
    <name type="common">huchen</name>
    <dbReference type="NCBI Taxonomy" id="62062"/>
    <lineage>
        <taxon>Eukaryota</taxon>
        <taxon>Metazoa</taxon>
        <taxon>Chordata</taxon>
        <taxon>Craniata</taxon>
        <taxon>Vertebrata</taxon>
        <taxon>Euteleostomi</taxon>
        <taxon>Actinopterygii</taxon>
        <taxon>Neopterygii</taxon>
        <taxon>Teleostei</taxon>
        <taxon>Protacanthopterygii</taxon>
        <taxon>Salmoniformes</taxon>
        <taxon>Salmonidae</taxon>
        <taxon>Salmoninae</taxon>
        <taxon>Hucho</taxon>
    </lineage>
</organism>
<dbReference type="Pfam" id="PF01448">
    <property type="entry name" value="ELM2"/>
    <property type="match status" value="1"/>
</dbReference>
<proteinExistence type="predicted"/>
<keyword evidence="8" id="KW-0539">Nucleus</keyword>
<feature type="region of interest" description="Disordered" evidence="9">
    <location>
        <begin position="51"/>
        <end position="98"/>
    </location>
</feature>
<dbReference type="GO" id="GO:0006357">
    <property type="term" value="P:regulation of transcription by RNA polymerase II"/>
    <property type="evidence" value="ECO:0007669"/>
    <property type="project" value="TreeGrafter"/>
</dbReference>
<feature type="compositionally biased region" description="Low complexity" evidence="9">
    <location>
        <begin position="66"/>
        <end position="86"/>
    </location>
</feature>
<keyword evidence="7" id="KW-0804">Transcription</keyword>
<reference evidence="13" key="1">
    <citation type="submission" date="2018-06" db="EMBL/GenBank/DDBJ databases">
        <title>Genome assembly of Danube salmon.</title>
        <authorList>
            <person name="Macqueen D.J."/>
            <person name="Gundappa M.K."/>
        </authorList>
    </citation>
    <scope>NUCLEOTIDE SEQUENCE [LARGE SCALE GENOMIC DNA]</scope>
</reference>
<dbReference type="InterPro" id="IPR001005">
    <property type="entry name" value="SANT/Myb"/>
</dbReference>
<comment type="subcellular location">
    <subcellularLocation>
        <location evidence="1">Nucleus</location>
    </subcellularLocation>
</comment>
<dbReference type="AlphaFoldDB" id="A0A4W5L7J4"/>
<accession>A0A4W5L7J4</accession>
<dbReference type="PANTHER" id="PTHR16089">
    <property type="entry name" value="REST COREPRESSOR COREST PROTEIN-RELATED"/>
    <property type="match status" value="1"/>
</dbReference>
<keyword evidence="6" id="KW-0238">DNA-binding</keyword>
<dbReference type="Gene3D" id="1.10.10.60">
    <property type="entry name" value="Homeodomain-like"/>
    <property type="match status" value="1"/>
</dbReference>
<dbReference type="InterPro" id="IPR000949">
    <property type="entry name" value="ELM2_dom"/>
</dbReference>
<dbReference type="FunFam" id="1.10.10.60:FF:000012">
    <property type="entry name" value="Metastasis-associated 1 family, member 3"/>
    <property type="match status" value="1"/>
</dbReference>
<evidence type="ECO:0008006" key="14">
    <source>
        <dbReference type="Google" id="ProtNLM"/>
    </source>
</evidence>
<evidence type="ECO:0000256" key="2">
    <source>
        <dbReference type="ARBA" id="ARBA00022723"/>
    </source>
</evidence>
<dbReference type="GO" id="GO:0005667">
    <property type="term" value="C:transcription regulator complex"/>
    <property type="evidence" value="ECO:0007669"/>
    <property type="project" value="TreeGrafter"/>
</dbReference>
<feature type="region of interest" description="Disordered" evidence="9">
    <location>
        <begin position="336"/>
        <end position="379"/>
    </location>
</feature>
<dbReference type="GO" id="GO:0008270">
    <property type="term" value="F:zinc ion binding"/>
    <property type="evidence" value="ECO:0007669"/>
    <property type="project" value="UniProtKB-KW"/>
</dbReference>